<feature type="transmembrane region" description="Helical" evidence="1">
    <location>
        <begin position="81"/>
        <end position="103"/>
    </location>
</feature>
<dbReference type="RefSeq" id="WP_275033231.1">
    <property type="nucleotide sequence ID" value="NZ_CP118615.1"/>
</dbReference>
<dbReference type="Proteomes" id="UP001219605">
    <property type="component" value="Chromosome"/>
</dbReference>
<keyword evidence="1" id="KW-1133">Transmembrane helix</keyword>
<protein>
    <submittedName>
        <fullName evidence="2">Uncharacterized protein</fullName>
    </submittedName>
</protein>
<gene>
    <name evidence="2" type="ORF">PVK37_08450</name>
</gene>
<feature type="transmembrane region" description="Helical" evidence="1">
    <location>
        <begin position="44"/>
        <end position="69"/>
    </location>
</feature>
<evidence type="ECO:0000313" key="3">
    <source>
        <dbReference type="Proteomes" id="UP001219605"/>
    </source>
</evidence>
<organism evidence="2 3">
    <name type="scientific">Micromonospora cathayae</name>
    <dbReference type="NCBI Taxonomy" id="3028804"/>
    <lineage>
        <taxon>Bacteria</taxon>
        <taxon>Bacillati</taxon>
        <taxon>Actinomycetota</taxon>
        <taxon>Actinomycetes</taxon>
        <taxon>Micromonosporales</taxon>
        <taxon>Micromonosporaceae</taxon>
        <taxon>Micromonospora</taxon>
    </lineage>
</organism>
<feature type="transmembrane region" description="Helical" evidence="1">
    <location>
        <begin position="17"/>
        <end position="38"/>
    </location>
</feature>
<evidence type="ECO:0000313" key="2">
    <source>
        <dbReference type="EMBL" id="WDZ86413.1"/>
    </source>
</evidence>
<dbReference type="EMBL" id="CP118615">
    <property type="protein sequence ID" value="WDZ86413.1"/>
    <property type="molecule type" value="Genomic_DNA"/>
</dbReference>
<reference evidence="2 3" key="1">
    <citation type="submission" date="2023-02" db="EMBL/GenBank/DDBJ databases">
        <authorList>
            <person name="Mo P."/>
        </authorList>
    </citation>
    <scope>NUCLEOTIDE SEQUENCE [LARGE SCALE GENOMIC DNA]</scope>
    <source>
        <strain evidence="2 3">HUAS 3</strain>
    </source>
</reference>
<evidence type="ECO:0000256" key="1">
    <source>
        <dbReference type="SAM" id="Phobius"/>
    </source>
</evidence>
<proteinExistence type="predicted"/>
<sequence>MVTADSPPQPRRRSRSLVLWLPAVGAVWLLAAGLHLFGLRIANLWLLGTLVHLAGWLAAITVTALAVLLTWRAGGPRRAALVLVPGVLAPAVIVAVDWTSLYVHHFYRLHRADFAAAAALDDKITARYDDRYGQLLPDDLQHLSAGGRAVRLDTGADAGPTAPFLPVRIGSPDGASGYAHLTGAAIGTTFDCFAAPCRVRWSLGDGWYWLDGPG</sequence>
<keyword evidence="1" id="KW-0812">Transmembrane</keyword>
<accession>A0ABY7ZU60</accession>
<keyword evidence="1" id="KW-0472">Membrane</keyword>
<keyword evidence="3" id="KW-1185">Reference proteome</keyword>
<name>A0ABY7ZU60_9ACTN</name>